<dbReference type="InterPro" id="IPR001460">
    <property type="entry name" value="PCN-bd_Tpept"/>
</dbReference>
<comment type="similarity">
    <text evidence="2">Belongs to the transpeptidase family.</text>
</comment>
<dbReference type="Pfam" id="PF03717">
    <property type="entry name" value="PBP_dimer"/>
    <property type="match status" value="1"/>
</dbReference>
<keyword evidence="6" id="KW-0573">Peptidoglycan synthesis</keyword>
<dbReference type="Proteomes" id="UP000317430">
    <property type="component" value="Unassembled WGS sequence"/>
</dbReference>
<sequence length="676" mass="73526">MTNTLLRRIYLLFFVVVSLFSILVFRLAQMQLVNRSFYDDKLTASTTYTVTTSSPRGQIYDAKGQALVGNTVKEAISFTRSNTMTAQDIKEIAQRLASYVTLTETKVTDRAKRDYYLVDEARFKEVVEQLPDDQKYDQLGNNLTTATVYNNAIAAVPEEAVNYSEEELKIIYIFNQMNAAGTFDTVFLTTGDLSPEQIAYVTANKAKLDGIAVRTNWQRQDIATSLSSIIGRVSTEQTGLPQEEADDYLKKGYALNDRVGTSYLEKQYEEVLQGSRTVRTVTVDKKGSILSDTVDQQGEKGNNIKLTIDLAFQEGVENILRDYYNAELAKGNVANSEGVYAVALNPETGAILAMAGLAHDTKTNELTTDALGTITKVFTPGSVVKGATLSAGWENGVIAGNQTLYDQQIDTIKSWFTDLAGGSMPITATQSLEYSSNTYMVQVALKLAGQDGMTEDLLKESVYQRAMEKLRTSYAQYGLGVATGIDLPSESTGFIPKDYSLANVMTEAFGQFDNYTTMQLAQYVATVANGGKRQAPHLVEGIYANDASGGLGALIKPIEPQTLNQVGISSDEMALIQNGFYNVVNGGGAFTTGREIGYGASVAISAKTGTAEAYVTDEAGNSIYTSNLNVVAYGPSDDPQIAVAVVLPHSTDLTGKTSHHIVRDIINLYMSRRGQD</sequence>
<dbReference type="GO" id="GO:0005886">
    <property type="term" value="C:plasma membrane"/>
    <property type="evidence" value="ECO:0007669"/>
    <property type="project" value="UniProtKB-SubCell"/>
</dbReference>
<evidence type="ECO:0000256" key="5">
    <source>
        <dbReference type="ARBA" id="ARBA00022960"/>
    </source>
</evidence>
<dbReference type="NCBIfam" id="NF038278">
    <property type="entry name" value="strep_PBP2B"/>
    <property type="match status" value="1"/>
</dbReference>
<dbReference type="GO" id="GO:0071555">
    <property type="term" value="P:cell wall organization"/>
    <property type="evidence" value="ECO:0007669"/>
    <property type="project" value="UniProtKB-KW"/>
</dbReference>
<dbReference type="PANTHER" id="PTHR30627:SF2">
    <property type="entry name" value="PEPTIDOGLYCAN D,D-TRANSPEPTIDASE MRDA"/>
    <property type="match status" value="1"/>
</dbReference>
<feature type="domain" description="Penicillin-binding protein dimerisation" evidence="12">
    <location>
        <begin position="52"/>
        <end position="291"/>
    </location>
</feature>
<evidence type="ECO:0000313" key="13">
    <source>
        <dbReference type="EMBL" id="TWS98651.1"/>
    </source>
</evidence>
<dbReference type="SUPFAM" id="SSF56601">
    <property type="entry name" value="beta-lactamase/transpeptidase-like"/>
    <property type="match status" value="1"/>
</dbReference>
<comment type="caution">
    <text evidence="13">The sequence shown here is derived from an EMBL/GenBank/DDBJ whole genome shotgun (WGS) entry which is preliminary data.</text>
</comment>
<gene>
    <name evidence="13" type="ORF">FRX57_00035</name>
</gene>
<dbReference type="InterPro" id="IPR050515">
    <property type="entry name" value="Beta-lactam/transpept"/>
</dbReference>
<name>A0A5C5SFC5_9STRE</name>
<dbReference type="Pfam" id="PF00905">
    <property type="entry name" value="Transpeptidase"/>
    <property type="match status" value="1"/>
</dbReference>
<evidence type="ECO:0000313" key="14">
    <source>
        <dbReference type="Proteomes" id="UP000317430"/>
    </source>
</evidence>
<dbReference type="InterPro" id="IPR047982">
    <property type="entry name" value="PBP2B"/>
</dbReference>
<dbReference type="OrthoDB" id="9770103at2"/>
<dbReference type="AlphaFoldDB" id="A0A5C5SFC5"/>
<keyword evidence="4 10" id="KW-0812">Transmembrane</keyword>
<organism evidence="13 14">
    <name type="scientific">Streptococcus cuniculipharyngis</name>
    <dbReference type="NCBI Taxonomy" id="1562651"/>
    <lineage>
        <taxon>Bacteria</taxon>
        <taxon>Bacillati</taxon>
        <taxon>Bacillota</taxon>
        <taxon>Bacilli</taxon>
        <taxon>Lactobacillales</taxon>
        <taxon>Streptococcaceae</taxon>
        <taxon>Streptococcus</taxon>
    </lineage>
</organism>
<dbReference type="Gene3D" id="3.90.1310.10">
    <property type="entry name" value="Penicillin-binding protein 2a (Domain 2)"/>
    <property type="match status" value="1"/>
</dbReference>
<dbReference type="GO" id="GO:0071972">
    <property type="term" value="F:peptidoglycan L,D-transpeptidase activity"/>
    <property type="evidence" value="ECO:0007669"/>
    <property type="project" value="InterPro"/>
</dbReference>
<dbReference type="SUPFAM" id="SSF56519">
    <property type="entry name" value="Penicillin binding protein dimerisation domain"/>
    <property type="match status" value="1"/>
</dbReference>
<accession>A0A5C5SFC5</accession>
<evidence type="ECO:0000256" key="8">
    <source>
        <dbReference type="ARBA" id="ARBA00023136"/>
    </source>
</evidence>
<reference evidence="13 14" key="1">
    <citation type="submission" date="2019-08" db="EMBL/GenBank/DDBJ databases">
        <authorList>
            <person name="Lei W."/>
        </authorList>
    </citation>
    <scope>NUCLEOTIDE SEQUENCE [LARGE SCALE GENOMIC DNA]</scope>
    <source>
        <strain evidence="13 14">CCUG 66496</strain>
    </source>
</reference>
<feature type="domain" description="Penicillin-binding protein transpeptidase" evidence="11">
    <location>
        <begin position="340"/>
        <end position="666"/>
    </location>
</feature>
<keyword evidence="9" id="KW-0961">Cell wall biogenesis/degradation</keyword>
<evidence type="ECO:0000256" key="7">
    <source>
        <dbReference type="ARBA" id="ARBA00022989"/>
    </source>
</evidence>
<dbReference type="EMBL" id="VOHL01000001">
    <property type="protein sequence ID" value="TWS98651.1"/>
    <property type="molecule type" value="Genomic_DNA"/>
</dbReference>
<dbReference type="PANTHER" id="PTHR30627">
    <property type="entry name" value="PEPTIDOGLYCAN D,D-TRANSPEPTIDASE"/>
    <property type="match status" value="1"/>
</dbReference>
<proteinExistence type="inferred from homology"/>
<dbReference type="GO" id="GO:0008658">
    <property type="term" value="F:penicillin binding"/>
    <property type="evidence" value="ECO:0007669"/>
    <property type="project" value="InterPro"/>
</dbReference>
<dbReference type="InterPro" id="IPR005311">
    <property type="entry name" value="PBP_dimer"/>
</dbReference>
<evidence type="ECO:0000259" key="11">
    <source>
        <dbReference type="Pfam" id="PF00905"/>
    </source>
</evidence>
<keyword evidence="5" id="KW-0133">Cell shape</keyword>
<keyword evidence="7 10" id="KW-1133">Transmembrane helix</keyword>
<evidence type="ECO:0000256" key="6">
    <source>
        <dbReference type="ARBA" id="ARBA00022984"/>
    </source>
</evidence>
<feature type="transmembrane region" description="Helical" evidence="10">
    <location>
        <begin position="9"/>
        <end position="28"/>
    </location>
</feature>
<evidence type="ECO:0000256" key="9">
    <source>
        <dbReference type="ARBA" id="ARBA00023316"/>
    </source>
</evidence>
<comment type="subcellular location">
    <subcellularLocation>
        <location evidence="1">Cell membrane</location>
        <topology evidence="1">Single-pass membrane protein</topology>
    </subcellularLocation>
</comment>
<keyword evidence="8 10" id="KW-0472">Membrane</keyword>
<dbReference type="Gene3D" id="3.40.710.10">
    <property type="entry name" value="DD-peptidase/beta-lactamase superfamily"/>
    <property type="match status" value="1"/>
</dbReference>
<evidence type="ECO:0000259" key="12">
    <source>
        <dbReference type="Pfam" id="PF03717"/>
    </source>
</evidence>
<evidence type="ECO:0000256" key="1">
    <source>
        <dbReference type="ARBA" id="ARBA00004162"/>
    </source>
</evidence>
<evidence type="ECO:0000256" key="2">
    <source>
        <dbReference type="ARBA" id="ARBA00007171"/>
    </source>
</evidence>
<evidence type="ECO:0000256" key="3">
    <source>
        <dbReference type="ARBA" id="ARBA00022475"/>
    </source>
</evidence>
<keyword evidence="14" id="KW-1185">Reference proteome</keyword>
<dbReference type="GO" id="GO:0009252">
    <property type="term" value="P:peptidoglycan biosynthetic process"/>
    <property type="evidence" value="ECO:0007669"/>
    <property type="project" value="UniProtKB-KW"/>
</dbReference>
<evidence type="ECO:0000256" key="4">
    <source>
        <dbReference type="ARBA" id="ARBA00022692"/>
    </source>
</evidence>
<dbReference type="Gene3D" id="1.10.10.1230">
    <property type="entry name" value="Penicillin-binding protein, N-terminal non-catalytic domain, head sub-domain"/>
    <property type="match status" value="1"/>
</dbReference>
<dbReference type="RefSeq" id="WP_146565421.1">
    <property type="nucleotide sequence ID" value="NZ_VOHL01000001.1"/>
</dbReference>
<evidence type="ECO:0000256" key="10">
    <source>
        <dbReference type="SAM" id="Phobius"/>
    </source>
</evidence>
<dbReference type="GO" id="GO:0008360">
    <property type="term" value="P:regulation of cell shape"/>
    <property type="evidence" value="ECO:0007669"/>
    <property type="project" value="UniProtKB-KW"/>
</dbReference>
<dbReference type="InterPro" id="IPR036138">
    <property type="entry name" value="PBP_dimer_sf"/>
</dbReference>
<keyword evidence="3" id="KW-1003">Cell membrane</keyword>
<protein>
    <submittedName>
        <fullName evidence="13">Penicillin-binding protein 2</fullName>
    </submittedName>
</protein>
<dbReference type="InterPro" id="IPR012338">
    <property type="entry name" value="Beta-lactam/transpept-like"/>
</dbReference>